<keyword evidence="1" id="KW-0282">Flagellum</keyword>
<dbReference type="OrthoDB" id="8005693at2"/>
<evidence type="ECO:0000313" key="2">
    <source>
        <dbReference type="Proteomes" id="UP000295122"/>
    </source>
</evidence>
<dbReference type="Proteomes" id="UP000295122">
    <property type="component" value="Unassembled WGS sequence"/>
</dbReference>
<organism evidence="1 2">
    <name type="scientific">Enterovirga rhinocerotis</name>
    <dbReference type="NCBI Taxonomy" id="1339210"/>
    <lineage>
        <taxon>Bacteria</taxon>
        <taxon>Pseudomonadati</taxon>
        <taxon>Pseudomonadota</taxon>
        <taxon>Alphaproteobacteria</taxon>
        <taxon>Hyphomicrobiales</taxon>
        <taxon>Methylobacteriaceae</taxon>
        <taxon>Enterovirga</taxon>
    </lineage>
</organism>
<keyword evidence="1" id="KW-0969">Cilium</keyword>
<gene>
    <name evidence="1" type="ORF">EV668_0397</name>
</gene>
<protein>
    <submittedName>
        <fullName evidence="1">Class II flagellar assembly regulator</fullName>
    </submittedName>
</protein>
<dbReference type="RefSeq" id="WP_133768169.1">
    <property type="nucleotide sequence ID" value="NZ_SNZR01000011.1"/>
</dbReference>
<name>A0A4R7C529_9HYPH</name>
<dbReference type="AlphaFoldDB" id="A0A4R7C529"/>
<proteinExistence type="predicted"/>
<keyword evidence="2" id="KW-1185">Reference proteome</keyword>
<dbReference type="Pfam" id="PF10768">
    <property type="entry name" value="FliX"/>
    <property type="match status" value="1"/>
</dbReference>
<evidence type="ECO:0000313" key="1">
    <source>
        <dbReference type="EMBL" id="TDR93143.1"/>
    </source>
</evidence>
<comment type="caution">
    <text evidence="1">The sequence shown here is derived from an EMBL/GenBank/DDBJ whole genome shotgun (WGS) entry which is preliminary data.</text>
</comment>
<reference evidence="1 2" key="1">
    <citation type="submission" date="2019-03" db="EMBL/GenBank/DDBJ databases">
        <title>Genomic Encyclopedia of Type Strains, Phase IV (KMG-IV): sequencing the most valuable type-strain genomes for metagenomic binning, comparative biology and taxonomic classification.</title>
        <authorList>
            <person name="Goeker M."/>
        </authorList>
    </citation>
    <scope>NUCLEOTIDE SEQUENCE [LARGE SCALE GENOMIC DNA]</scope>
    <source>
        <strain evidence="1 2">DSM 25903</strain>
    </source>
</reference>
<dbReference type="EMBL" id="SNZR01000011">
    <property type="protein sequence ID" value="TDR93143.1"/>
    <property type="molecule type" value="Genomic_DNA"/>
</dbReference>
<dbReference type="InterPro" id="IPR019704">
    <property type="entry name" value="Flagellar_assmbl_FliX_class2"/>
</dbReference>
<sequence length="136" mass="14029">MHIDARILAPAVPFAAALPALRTTGPRFSLAADSARGAAPQRSAAPLATLDAILMLQEEDPRERRGRQAKRGQDLLAGLDHLKAGLLAGRLSPADLESLSAILAAGAGPTGDAGLDETIAAIELRVKVELAKLGRA</sequence>
<dbReference type="GO" id="GO:0044781">
    <property type="term" value="P:bacterial-type flagellum organization"/>
    <property type="evidence" value="ECO:0007669"/>
    <property type="project" value="InterPro"/>
</dbReference>
<keyword evidence="1" id="KW-0966">Cell projection</keyword>
<accession>A0A4R7C529</accession>